<sequence length="306" mass="34242">MSAGRSRPHILSLRDPQPPLLGRAPNHPIQPITSDSLRNQHQRSLLLEERLVAQHRDVHVLLSDNQQLAATHVALAQEVNLARHEVKVAMATADKVTADLEREVRDNYERALIFEGDARVVERMRIELGQVRTDIRELEAVKVEMSERLKVLREDLTKARADVQKVPTTLGQIENMHVEIQKGRAAIEYERKARAHNFELSQQMEKNMVSMGQEVQKLQADLANADKRVQAATAAAATATNTGQGYAGSYLASEIPYGMQYASGGYNIQSLPQQVQQVQPTVPNTGVQYLHAPQVQYDMQGKLVPR</sequence>
<evidence type="ECO:0000256" key="2">
    <source>
        <dbReference type="ARBA" id="ARBA00022473"/>
    </source>
</evidence>
<evidence type="ECO:0000256" key="6">
    <source>
        <dbReference type="SAM" id="Coils"/>
    </source>
</evidence>
<dbReference type="GO" id="GO:0009908">
    <property type="term" value="P:flower development"/>
    <property type="evidence" value="ECO:0007669"/>
    <property type="project" value="UniProtKB-KW"/>
</dbReference>
<dbReference type="GO" id="GO:0030154">
    <property type="term" value="P:cell differentiation"/>
    <property type="evidence" value="ECO:0007669"/>
    <property type="project" value="UniProtKB-KW"/>
</dbReference>
<evidence type="ECO:0008006" key="10">
    <source>
        <dbReference type="Google" id="ProtNLM"/>
    </source>
</evidence>
<dbReference type="OrthoDB" id="1928946at2759"/>
<reference evidence="9" key="1">
    <citation type="journal article" date="2016" name="Nature">
        <title>The genome of the seagrass Zostera marina reveals angiosperm adaptation to the sea.</title>
        <authorList>
            <person name="Olsen J.L."/>
            <person name="Rouze P."/>
            <person name="Verhelst B."/>
            <person name="Lin Y.-C."/>
            <person name="Bayer T."/>
            <person name="Collen J."/>
            <person name="Dattolo E."/>
            <person name="De Paoli E."/>
            <person name="Dittami S."/>
            <person name="Maumus F."/>
            <person name="Michel G."/>
            <person name="Kersting A."/>
            <person name="Lauritano C."/>
            <person name="Lohaus R."/>
            <person name="Toepel M."/>
            <person name="Tonon T."/>
            <person name="Vanneste K."/>
            <person name="Amirebrahimi M."/>
            <person name="Brakel J."/>
            <person name="Bostroem C."/>
            <person name="Chovatia M."/>
            <person name="Grimwood J."/>
            <person name="Jenkins J.W."/>
            <person name="Jueterbock A."/>
            <person name="Mraz A."/>
            <person name="Stam W.T."/>
            <person name="Tice H."/>
            <person name="Bornberg-Bauer E."/>
            <person name="Green P.J."/>
            <person name="Pearson G.A."/>
            <person name="Procaccini G."/>
            <person name="Duarte C.M."/>
            <person name="Schmutz J."/>
            <person name="Reusch T.B.H."/>
            <person name="Van de Peer Y."/>
        </authorList>
    </citation>
    <scope>NUCLEOTIDE SEQUENCE [LARGE SCALE GENOMIC DNA]</scope>
    <source>
        <strain evidence="9">cv. Finnish</strain>
    </source>
</reference>
<dbReference type="PANTHER" id="PTHR33405:SF17">
    <property type="entry name" value="PROTEIN FLC EXPRESSOR"/>
    <property type="match status" value="1"/>
</dbReference>
<name>A0A0K9PRX1_ZOSMR</name>
<keyword evidence="2" id="KW-0217">Developmental protein</keyword>
<protein>
    <recommendedName>
        <fullName evidence="10">Protein FLC EXPRESSOR</fullName>
    </recommendedName>
</protein>
<evidence type="ECO:0000256" key="3">
    <source>
        <dbReference type="ARBA" id="ARBA00022782"/>
    </source>
</evidence>
<dbReference type="EMBL" id="LFYR01000655">
    <property type="protein sequence ID" value="KMZ71813.1"/>
    <property type="molecule type" value="Genomic_DNA"/>
</dbReference>
<evidence type="ECO:0000313" key="8">
    <source>
        <dbReference type="EMBL" id="KMZ71813.1"/>
    </source>
</evidence>
<organism evidence="8 9">
    <name type="scientific">Zostera marina</name>
    <name type="common">Eelgrass</name>
    <dbReference type="NCBI Taxonomy" id="29655"/>
    <lineage>
        <taxon>Eukaryota</taxon>
        <taxon>Viridiplantae</taxon>
        <taxon>Streptophyta</taxon>
        <taxon>Embryophyta</taxon>
        <taxon>Tracheophyta</taxon>
        <taxon>Spermatophyta</taxon>
        <taxon>Magnoliopsida</taxon>
        <taxon>Liliopsida</taxon>
        <taxon>Zosteraceae</taxon>
        <taxon>Zostera</taxon>
    </lineage>
</organism>
<feature type="coiled-coil region" evidence="6">
    <location>
        <begin position="201"/>
        <end position="235"/>
    </location>
</feature>
<evidence type="ECO:0000313" key="9">
    <source>
        <dbReference type="Proteomes" id="UP000036987"/>
    </source>
</evidence>
<evidence type="ECO:0000256" key="7">
    <source>
        <dbReference type="SAM" id="MobiDB-lite"/>
    </source>
</evidence>
<dbReference type="Proteomes" id="UP000036987">
    <property type="component" value="Unassembled WGS sequence"/>
</dbReference>
<feature type="coiled-coil region" evidence="6">
    <location>
        <begin position="121"/>
        <end position="162"/>
    </location>
</feature>
<dbReference type="OMA" id="NVPFENQ"/>
<comment type="caution">
    <text evidence="8">The sequence shown here is derived from an EMBL/GenBank/DDBJ whole genome shotgun (WGS) entry which is preliminary data.</text>
</comment>
<keyword evidence="4 6" id="KW-0175">Coiled coil</keyword>
<dbReference type="PANTHER" id="PTHR33405">
    <property type="entry name" value="PROTEIN FLX-LIKE 2"/>
    <property type="match status" value="1"/>
</dbReference>
<dbReference type="InterPro" id="IPR040353">
    <property type="entry name" value="FLX/FLX-like"/>
</dbReference>
<evidence type="ECO:0000256" key="4">
    <source>
        <dbReference type="ARBA" id="ARBA00023054"/>
    </source>
</evidence>
<keyword evidence="9" id="KW-1185">Reference proteome</keyword>
<dbReference type="AlphaFoldDB" id="A0A0K9PRX1"/>
<dbReference type="STRING" id="29655.A0A0K9PRX1"/>
<accession>A0A0K9PRX1</accession>
<gene>
    <name evidence="8" type="ORF">ZOSMA_174G00090</name>
</gene>
<keyword evidence="5" id="KW-0287">Flowering</keyword>
<feature type="region of interest" description="Disordered" evidence="7">
    <location>
        <begin position="1"/>
        <end position="34"/>
    </location>
</feature>
<evidence type="ECO:0000256" key="5">
    <source>
        <dbReference type="ARBA" id="ARBA00023089"/>
    </source>
</evidence>
<proteinExistence type="inferred from homology"/>
<keyword evidence="3" id="KW-0221">Differentiation</keyword>
<evidence type="ECO:0000256" key="1">
    <source>
        <dbReference type="ARBA" id="ARBA00005405"/>
    </source>
</evidence>
<comment type="similarity">
    <text evidence="1">Belongs to the FLX family.</text>
</comment>